<protein>
    <submittedName>
        <fullName evidence="1">Uncharacterized protein</fullName>
    </submittedName>
</protein>
<dbReference type="AlphaFoldDB" id="A0A0E9WA87"/>
<accession>A0A0E9WA87</accession>
<evidence type="ECO:0000313" key="1">
    <source>
        <dbReference type="EMBL" id="JAH87247.1"/>
    </source>
</evidence>
<reference evidence="1" key="2">
    <citation type="journal article" date="2015" name="Fish Shellfish Immunol.">
        <title>Early steps in the European eel (Anguilla anguilla)-Vibrio vulnificus interaction in the gills: Role of the RtxA13 toxin.</title>
        <authorList>
            <person name="Callol A."/>
            <person name="Pajuelo D."/>
            <person name="Ebbesson L."/>
            <person name="Teles M."/>
            <person name="MacKenzie S."/>
            <person name="Amaro C."/>
        </authorList>
    </citation>
    <scope>NUCLEOTIDE SEQUENCE</scope>
</reference>
<proteinExistence type="predicted"/>
<name>A0A0E9WA87_ANGAN</name>
<organism evidence="1">
    <name type="scientific">Anguilla anguilla</name>
    <name type="common">European freshwater eel</name>
    <name type="synonym">Muraena anguilla</name>
    <dbReference type="NCBI Taxonomy" id="7936"/>
    <lineage>
        <taxon>Eukaryota</taxon>
        <taxon>Metazoa</taxon>
        <taxon>Chordata</taxon>
        <taxon>Craniata</taxon>
        <taxon>Vertebrata</taxon>
        <taxon>Euteleostomi</taxon>
        <taxon>Actinopterygii</taxon>
        <taxon>Neopterygii</taxon>
        <taxon>Teleostei</taxon>
        <taxon>Anguilliformes</taxon>
        <taxon>Anguillidae</taxon>
        <taxon>Anguilla</taxon>
    </lineage>
</organism>
<dbReference type="EMBL" id="GBXM01021330">
    <property type="protein sequence ID" value="JAH87247.1"/>
    <property type="molecule type" value="Transcribed_RNA"/>
</dbReference>
<sequence length="67" mass="7765">MRVCRSQVTNADFPPKLMTNQKSSYVTQLEPNAEVQNTAGNIVYLKFLHKMFHNLTKNCWSQFNTIS</sequence>
<reference evidence="1" key="1">
    <citation type="submission" date="2014-11" db="EMBL/GenBank/DDBJ databases">
        <authorList>
            <person name="Amaro Gonzalez C."/>
        </authorList>
    </citation>
    <scope>NUCLEOTIDE SEQUENCE</scope>
</reference>